<dbReference type="GO" id="GO:0005509">
    <property type="term" value="F:calcium ion binding"/>
    <property type="evidence" value="ECO:0007669"/>
    <property type="project" value="UniProtKB-UniRule"/>
</dbReference>
<evidence type="ECO:0000256" key="6">
    <source>
        <dbReference type="ARBA" id="ARBA00022837"/>
    </source>
</evidence>
<organism evidence="12 13">
    <name type="scientific">Meganyctiphanes norvegica</name>
    <name type="common">Northern krill</name>
    <name type="synonym">Thysanopoda norvegica</name>
    <dbReference type="NCBI Taxonomy" id="48144"/>
    <lineage>
        <taxon>Eukaryota</taxon>
        <taxon>Metazoa</taxon>
        <taxon>Ecdysozoa</taxon>
        <taxon>Arthropoda</taxon>
        <taxon>Crustacea</taxon>
        <taxon>Multicrustacea</taxon>
        <taxon>Malacostraca</taxon>
        <taxon>Eumalacostraca</taxon>
        <taxon>Eucarida</taxon>
        <taxon>Euphausiacea</taxon>
        <taxon>Euphausiidae</taxon>
        <taxon>Meganyctiphanes</taxon>
    </lineage>
</organism>
<dbReference type="CDD" id="cd11304">
    <property type="entry name" value="Cadherin_repeat"/>
    <property type="match status" value="8"/>
</dbReference>
<keyword evidence="9" id="KW-1015">Disulfide bond</keyword>
<dbReference type="SMART" id="SM00112">
    <property type="entry name" value="CA"/>
    <property type="match status" value="8"/>
</dbReference>
<dbReference type="FunFam" id="2.60.40.60:FF:000100">
    <property type="entry name" value="protocadherin Fat 2"/>
    <property type="match status" value="1"/>
</dbReference>
<evidence type="ECO:0000259" key="11">
    <source>
        <dbReference type="PROSITE" id="PS50268"/>
    </source>
</evidence>
<evidence type="ECO:0000256" key="8">
    <source>
        <dbReference type="ARBA" id="ARBA00023136"/>
    </source>
</evidence>
<evidence type="ECO:0000256" key="3">
    <source>
        <dbReference type="ARBA" id="ARBA00022692"/>
    </source>
</evidence>
<dbReference type="GO" id="GO:0007424">
    <property type="term" value="P:open tracheal system development"/>
    <property type="evidence" value="ECO:0007669"/>
    <property type="project" value="UniProtKB-ARBA"/>
</dbReference>
<dbReference type="GO" id="GO:0030855">
    <property type="term" value="P:epithelial cell differentiation"/>
    <property type="evidence" value="ECO:0007669"/>
    <property type="project" value="UniProtKB-ARBA"/>
</dbReference>
<name>A0AAV2RRR0_MEGNR</name>
<accession>A0AAV2RRR0</accession>
<dbReference type="FunFam" id="2.60.40.60:FF:000013">
    <property type="entry name" value="Cadherin EGF LAG seven-pass G-type receptor"/>
    <property type="match status" value="1"/>
</dbReference>
<keyword evidence="4" id="KW-0732">Signal</keyword>
<dbReference type="AlphaFoldDB" id="A0AAV2RRR0"/>
<keyword evidence="3" id="KW-0812">Transmembrane</keyword>
<evidence type="ECO:0000256" key="1">
    <source>
        <dbReference type="ARBA" id="ARBA00004370"/>
    </source>
</evidence>
<dbReference type="SUPFAM" id="SSF49313">
    <property type="entry name" value="Cadherin-like"/>
    <property type="match status" value="8"/>
</dbReference>
<keyword evidence="13" id="KW-1185">Reference proteome</keyword>
<keyword evidence="7" id="KW-1133">Transmembrane helix</keyword>
<dbReference type="PRINTS" id="PR00205">
    <property type="entry name" value="CADHERIN"/>
</dbReference>
<dbReference type="FunFam" id="2.60.40.60:FF:000041">
    <property type="entry name" value="FAT atypical cadherin 1"/>
    <property type="match status" value="1"/>
</dbReference>
<dbReference type="EMBL" id="CAXKWB010027352">
    <property type="protein sequence ID" value="CAL4131790.1"/>
    <property type="molecule type" value="Genomic_DNA"/>
</dbReference>
<dbReference type="Proteomes" id="UP001497623">
    <property type="component" value="Unassembled WGS sequence"/>
</dbReference>
<sequence>QVVAVDEDAEDNGDITYSLKSNEWLDLFSINPKTGVIYTKPQDLDPEEDYDLMVEASDAGQPQKSSSCLVAINVVSVPLSSPNAPIILESPSSTITVVETDPVGHHVKLVNAEDKDGDRLWFDLTGGNSDYMFTISRDSGSIMLAGHLDAETKDLYNLTVSVTDGVHLVSCQIIIRVLDVNDNRPSFSLPLYEVEITENTSPGTTFFTLTATDPDIDQHLTYTLLNTAHISSLEKFSVNPTTGDIVLQQYLDREVGGEHTLTVMVKDRITPIKKDYARVIISVLDYNDHAPEFLVEQYKGTVMETAVSGTRVMQVLAVDHDKGANGHITYSIVSGNIDGVFSLDASTGVISLTNHVDRQEMPEYWLAVRATDNGAPPKHSHVNVNIIVKMAEEAPPRFKNSDAVFEVRENARVGDYVGVLEVESHLGVVFTILSLGHLPFSINPATGILAIDAPLDYEIMQSYNFTVTAVSMNKRESSMSVCVNIVDQNDNIPYFSKKVFTGHISEAALINSVVLEDDNTPLVIKARDHDSGMNAKLIYSILDDDVKNNFTIDSSTGSIRTVGPLNHEDVSVVKFSVSVQDSGSPSLTASTTAHVTITITDINDVPPNFLKEYYNTTVFTPTFKDVSVVHLNATDLDFDGTSILEYGIADGNKDKKFEIHGGTGLITVRDPEELSGVYHLKATVSDGEFESSTSVNIHIESLPSNGLRFSQDKYFAAIEENSTAVARVTMVQVLGTALNEHLKFSILNPSAIFMIGETSGVIHTTGKPLDREQTDNYLLIIEVESLFQKSVTRVAHVQVHVVILDKNDNNPIFVNTPYYGVVSVDAKKGQQVFRV</sequence>
<dbReference type="FunFam" id="2.60.40.60:FF:000026">
    <property type="entry name" value="FAT atypical cadherin 1"/>
    <property type="match status" value="1"/>
</dbReference>
<dbReference type="PROSITE" id="PS50268">
    <property type="entry name" value="CADHERIN_2"/>
    <property type="match status" value="8"/>
</dbReference>
<dbReference type="PANTHER" id="PTHR24026">
    <property type="entry name" value="FAT ATYPICAL CADHERIN-RELATED"/>
    <property type="match status" value="1"/>
</dbReference>
<feature type="non-terminal residue" evidence="12">
    <location>
        <position position="835"/>
    </location>
</feature>
<dbReference type="InterPro" id="IPR020894">
    <property type="entry name" value="Cadherin_CS"/>
</dbReference>
<feature type="domain" description="Cadherin" evidence="11">
    <location>
        <begin position="628"/>
        <end position="709"/>
    </location>
</feature>
<evidence type="ECO:0000313" key="12">
    <source>
        <dbReference type="EMBL" id="CAL4131790.1"/>
    </source>
</evidence>
<dbReference type="PROSITE" id="PS00232">
    <property type="entry name" value="CADHERIN_1"/>
    <property type="match status" value="3"/>
</dbReference>
<evidence type="ECO:0000256" key="10">
    <source>
        <dbReference type="PROSITE-ProRule" id="PRU00043"/>
    </source>
</evidence>
<feature type="domain" description="Cadherin" evidence="11">
    <location>
        <begin position="188"/>
        <end position="293"/>
    </location>
</feature>
<reference evidence="12 13" key="1">
    <citation type="submission" date="2024-05" db="EMBL/GenBank/DDBJ databases">
        <authorList>
            <person name="Wallberg A."/>
        </authorList>
    </citation>
    <scope>NUCLEOTIDE SEQUENCE [LARGE SCALE GENOMIC DNA]</scope>
</reference>
<keyword evidence="5" id="KW-0677">Repeat</keyword>
<feature type="domain" description="Cadherin" evidence="11">
    <location>
        <begin position="89"/>
        <end position="187"/>
    </location>
</feature>
<keyword evidence="2" id="KW-0245">EGF-like domain</keyword>
<dbReference type="GO" id="GO:0007156">
    <property type="term" value="P:homophilic cell adhesion via plasma membrane adhesion molecules"/>
    <property type="evidence" value="ECO:0007669"/>
    <property type="project" value="InterPro"/>
</dbReference>
<feature type="non-terminal residue" evidence="12">
    <location>
        <position position="1"/>
    </location>
</feature>
<proteinExistence type="predicted"/>
<feature type="domain" description="Cadherin" evidence="11">
    <location>
        <begin position="496"/>
        <end position="609"/>
    </location>
</feature>
<dbReference type="FunFam" id="2.60.40.60:FF:000053">
    <property type="entry name" value="FAT atypical cadherin 3"/>
    <property type="match status" value="1"/>
</dbReference>
<dbReference type="GO" id="GO:0001736">
    <property type="term" value="P:establishment of planar polarity"/>
    <property type="evidence" value="ECO:0007669"/>
    <property type="project" value="UniProtKB-ARBA"/>
</dbReference>
<evidence type="ECO:0000313" key="13">
    <source>
        <dbReference type="Proteomes" id="UP001497623"/>
    </source>
</evidence>
<feature type="domain" description="Cadherin" evidence="11">
    <location>
        <begin position="399"/>
        <end position="495"/>
    </location>
</feature>
<evidence type="ECO:0000256" key="4">
    <source>
        <dbReference type="ARBA" id="ARBA00022729"/>
    </source>
</evidence>
<dbReference type="GO" id="GO:0005886">
    <property type="term" value="C:plasma membrane"/>
    <property type="evidence" value="ECO:0007669"/>
    <property type="project" value="UniProtKB-SubCell"/>
</dbReference>
<gene>
    <name evidence="12" type="ORF">MNOR_LOCUS26839</name>
</gene>
<keyword evidence="6 10" id="KW-0106">Calcium</keyword>
<comment type="subcellular location">
    <subcellularLocation>
        <location evidence="1">Membrane</location>
    </subcellularLocation>
</comment>
<feature type="domain" description="Cadherin" evidence="11">
    <location>
        <begin position="294"/>
        <end position="398"/>
    </location>
</feature>
<protein>
    <recommendedName>
        <fullName evidence="11">Cadherin domain-containing protein</fullName>
    </recommendedName>
</protein>
<feature type="domain" description="Cadherin" evidence="11">
    <location>
        <begin position="1"/>
        <end position="87"/>
    </location>
</feature>
<dbReference type="InterPro" id="IPR015919">
    <property type="entry name" value="Cadherin-like_sf"/>
</dbReference>
<dbReference type="Pfam" id="PF00028">
    <property type="entry name" value="Cadherin"/>
    <property type="match status" value="7"/>
</dbReference>
<dbReference type="FunFam" id="2.60.40.60:FF:000059">
    <property type="entry name" value="FAT atypical cadherin 3"/>
    <property type="match status" value="1"/>
</dbReference>
<evidence type="ECO:0000256" key="5">
    <source>
        <dbReference type="ARBA" id="ARBA00022737"/>
    </source>
</evidence>
<evidence type="ECO:0000256" key="2">
    <source>
        <dbReference type="ARBA" id="ARBA00022536"/>
    </source>
</evidence>
<dbReference type="Gene3D" id="2.60.40.60">
    <property type="entry name" value="Cadherins"/>
    <property type="match status" value="8"/>
</dbReference>
<keyword evidence="8" id="KW-0472">Membrane</keyword>
<feature type="domain" description="Cadherin" evidence="11">
    <location>
        <begin position="710"/>
        <end position="813"/>
    </location>
</feature>
<comment type="caution">
    <text evidence="12">The sequence shown here is derived from an EMBL/GenBank/DDBJ whole genome shotgun (WGS) entry which is preliminary data.</text>
</comment>
<evidence type="ECO:0000256" key="7">
    <source>
        <dbReference type="ARBA" id="ARBA00022989"/>
    </source>
</evidence>
<evidence type="ECO:0000256" key="9">
    <source>
        <dbReference type="ARBA" id="ARBA00023157"/>
    </source>
</evidence>
<dbReference type="PANTHER" id="PTHR24026:SF126">
    <property type="entry name" value="PROTOCADHERIN FAT 4"/>
    <property type="match status" value="1"/>
</dbReference>
<dbReference type="InterPro" id="IPR002126">
    <property type="entry name" value="Cadherin-like_dom"/>
</dbReference>